<evidence type="ECO:0000259" key="5">
    <source>
        <dbReference type="Pfam" id="PF13193"/>
    </source>
</evidence>
<reference evidence="6" key="1">
    <citation type="submission" date="2018-05" db="EMBL/GenBank/DDBJ databases">
        <authorList>
            <person name="Lanie J.A."/>
            <person name="Ng W.-L."/>
            <person name="Kazmierczak K.M."/>
            <person name="Andrzejewski T.M."/>
            <person name="Davidsen T.M."/>
            <person name="Wayne K.J."/>
            <person name="Tettelin H."/>
            <person name="Glass J.I."/>
            <person name="Rusch D."/>
            <person name="Podicherti R."/>
            <person name="Tsui H.-C.T."/>
            <person name="Winkler M.E."/>
        </authorList>
    </citation>
    <scope>NUCLEOTIDE SEQUENCE</scope>
</reference>
<dbReference type="InterPro" id="IPR045851">
    <property type="entry name" value="AMP-bd_C_sf"/>
</dbReference>
<evidence type="ECO:0000256" key="4">
    <source>
        <dbReference type="ARBA" id="ARBA00023098"/>
    </source>
</evidence>
<protein>
    <recommendedName>
        <fullName evidence="5">AMP-binding enzyme C-terminal domain-containing protein</fullName>
    </recommendedName>
</protein>
<keyword evidence="4" id="KW-0443">Lipid metabolism</keyword>
<organism evidence="6">
    <name type="scientific">marine metagenome</name>
    <dbReference type="NCBI Taxonomy" id="408172"/>
    <lineage>
        <taxon>unclassified sequences</taxon>
        <taxon>metagenomes</taxon>
        <taxon>ecological metagenomes</taxon>
    </lineage>
</organism>
<dbReference type="AlphaFoldDB" id="A0A382L695"/>
<accession>A0A382L695</accession>
<dbReference type="Gene3D" id="3.30.300.30">
    <property type="match status" value="1"/>
</dbReference>
<keyword evidence="2" id="KW-0436">Ligase</keyword>
<dbReference type="PANTHER" id="PTHR43859:SF4">
    <property type="entry name" value="BUTANOATE--COA LIGASE AAE1-RELATED"/>
    <property type="match status" value="1"/>
</dbReference>
<evidence type="ECO:0000256" key="2">
    <source>
        <dbReference type="ARBA" id="ARBA00022598"/>
    </source>
</evidence>
<evidence type="ECO:0000313" key="6">
    <source>
        <dbReference type="EMBL" id="SVC30772.1"/>
    </source>
</evidence>
<keyword evidence="3" id="KW-0276">Fatty acid metabolism</keyword>
<gene>
    <name evidence="6" type="ORF">METZ01_LOCUS283626</name>
</gene>
<dbReference type="GO" id="GO:0006631">
    <property type="term" value="P:fatty acid metabolic process"/>
    <property type="evidence" value="ECO:0007669"/>
    <property type="project" value="UniProtKB-KW"/>
</dbReference>
<evidence type="ECO:0000256" key="1">
    <source>
        <dbReference type="ARBA" id="ARBA00006432"/>
    </source>
</evidence>
<proteinExistence type="inferred from homology"/>
<sequence length="47" mass="5434">SDSLTEKDVIAHCRNHLTGYKVPKQVVFKDDLPKTNVGKILRRELRD</sequence>
<dbReference type="InterPro" id="IPR025110">
    <property type="entry name" value="AMP-bd_C"/>
</dbReference>
<comment type="similarity">
    <text evidence="1">Belongs to the ATP-dependent AMP-binding enzyme family.</text>
</comment>
<dbReference type="SUPFAM" id="SSF56801">
    <property type="entry name" value="Acetyl-CoA synthetase-like"/>
    <property type="match status" value="1"/>
</dbReference>
<dbReference type="Pfam" id="PF13193">
    <property type="entry name" value="AMP-binding_C"/>
    <property type="match status" value="1"/>
</dbReference>
<name>A0A382L695_9ZZZZ</name>
<feature type="domain" description="AMP-binding enzyme C-terminal" evidence="5">
    <location>
        <begin position="5"/>
        <end position="39"/>
    </location>
</feature>
<evidence type="ECO:0000256" key="3">
    <source>
        <dbReference type="ARBA" id="ARBA00022832"/>
    </source>
</evidence>
<feature type="non-terminal residue" evidence="6">
    <location>
        <position position="1"/>
    </location>
</feature>
<dbReference type="EMBL" id="UINC01084278">
    <property type="protein sequence ID" value="SVC30772.1"/>
    <property type="molecule type" value="Genomic_DNA"/>
</dbReference>
<dbReference type="GO" id="GO:0016874">
    <property type="term" value="F:ligase activity"/>
    <property type="evidence" value="ECO:0007669"/>
    <property type="project" value="UniProtKB-KW"/>
</dbReference>
<dbReference type="PANTHER" id="PTHR43859">
    <property type="entry name" value="ACYL-ACTIVATING ENZYME"/>
    <property type="match status" value="1"/>
</dbReference>